<keyword evidence="3" id="KW-1185">Reference proteome</keyword>
<proteinExistence type="predicted"/>
<accession>A0A3P7RTS4</accession>
<gene>
    <name evidence="2" type="ORF">PATL70BA_0419</name>
</gene>
<dbReference type="AlphaFoldDB" id="A0A3P7RTS4"/>
<dbReference type="KEGG" id="cbar:PATL70BA_0419"/>
<evidence type="ECO:0000313" key="3">
    <source>
        <dbReference type="Proteomes" id="UP000279029"/>
    </source>
</evidence>
<protein>
    <submittedName>
        <fullName evidence="2">Uncharacterized protein</fullName>
    </submittedName>
</protein>
<sequence length="56" mass="6243">MESVVNKAVINGLLILIFIITAEVVMYDTVSMKSIILAFMLGVVGFLINIFSMKKY</sequence>
<feature type="transmembrane region" description="Helical" evidence="1">
    <location>
        <begin position="33"/>
        <end position="51"/>
    </location>
</feature>
<keyword evidence="1" id="KW-1133">Transmembrane helix</keyword>
<keyword evidence="1" id="KW-0812">Transmembrane</keyword>
<keyword evidence="1" id="KW-0472">Membrane</keyword>
<feature type="transmembrane region" description="Helical" evidence="1">
    <location>
        <begin position="9"/>
        <end position="27"/>
    </location>
</feature>
<dbReference type="Proteomes" id="UP000279029">
    <property type="component" value="Chromosome"/>
</dbReference>
<evidence type="ECO:0000313" key="2">
    <source>
        <dbReference type="EMBL" id="VDN46272.1"/>
    </source>
</evidence>
<organism evidence="2 3">
    <name type="scientific">Petrocella atlantisensis</name>
    <dbReference type="NCBI Taxonomy" id="2173034"/>
    <lineage>
        <taxon>Bacteria</taxon>
        <taxon>Bacillati</taxon>
        <taxon>Bacillota</taxon>
        <taxon>Clostridia</taxon>
        <taxon>Lachnospirales</taxon>
        <taxon>Vallitaleaceae</taxon>
        <taxon>Petrocella</taxon>
    </lineage>
</organism>
<name>A0A3P7RTS4_9FIRM</name>
<dbReference type="EMBL" id="LR130778">
    <property type="protein sequence ID" value="VDN46272.1"/>
    <property type="molecule type" value="Genomic_DNA"/>
</dbReference>
<evidence type="ECO:0000256" key="1">
    <source>
        <dbReference type="SAM" id="Phobius"/>
    </source>
</evidence>
<reference evidence="2 3" key="1">
    <citation type="submission" date="2018-09" db="EMBL/GenBank/DDBJ databases">
        <authorList>
            <person name="Postec A."/>
        </authorList>
    </citation>
    <scope>NUCLEOTIDE SEQUENCE [LARGE SCALE GENOMIC DNA]</scope>
    <source>
        <strain evidence="2">70B-A</strain>
    </source>
</reference>